<feature type="region of interest" description="Disordered" evidence="3">
    <location>
        <begin position="143"/>
        <end position="172"/>
    </location>
</feature>
<reference evidence="4" key="1">
    <citation type="submission" date="2022-10" db="EMBL/GenBank/DDBJ databases">
        <title>Determination and structural analysis of whole genome sequence of Sarocladium strictum F4-1.</title>
        <authorList>
            <person name="Hu L."/>
            <person name="Jiang Y."/>
        </authorList>
    </citation>
    <scope>NUCLEOTIDE SEQUENCE</scope>
    <source>
        <strain evidence="4">F4-1</strain>
    </source>
</reference>
<feature type="compositionally biased region" description="Polar residues" evidence="3">
    <location>
        <begin position="157"/>
        <end position="167"/>
    </location>
</feature>
<dbReference type="AlphaFoldDB" id="A0AA39G9N6"/>
<gene>
    <name evidence="4" type="ORF">NLU13_9200</name>
</gene>
<dbReference type="GO" id="GO:0090575">
    <property type="term" value="C:RNA polymerase II transcription regulator complex"/>
    <property type="evidence" value="ECO:0007669"/>
    <property type="project" value="TreeGrafter"/>
</dbReference>
<dbReference type="SUPFAM" id="SSF57959">
    <property type="entry name" value="Leucine zipper domain"/>
    <property type="match status" value="1"/>
</dbReference>
<accession>A0AA39G9N6</accession>
<comment type="caution">
    <text evidence="4">The sequence shown here is derived from an EMBL/GenBank/DDBJ whole genome shotgun (WGS) entry which is preliminary data.</text>
</comment>
<dbReference type="InterPro" id="IPR050936">
    <property type="entry name" value="AP-1-like"/>
</dbReference>
<keyword evidence="2" id="KW-0539">Nucleus</keyword>
<dbReference type="PANTHER" id="PTHR40621:SF6">
    <property type="entry name" value="AP-1-LIKE TRANSCRIPTION FACTOR YAP1-RELATED"/>
    <property type="match status" value="1"/>
</dbReference>
<organism evidence="4 5">
    <name type="scientific">Sarocladium strictum</name>
    <name type="common">Black bundle disease fungus</name>
    <name type="synonym">Acremonium strictum</name>
    <dbReference type="NCBI Taxonomy" id="5046"/>
    <lineage>
        <taxon>Eukaryota</taxon>
        <taxon>Fungi</taxon>
        <taxon>Dikarya</taxon>
        <taxon>Ascomycota</taxon>
        <taxon>Pezizomycotina</taxon>
        <taxon>Sordariomycetes</taxon>
        <taxon>Hypocreomycetidae</taxon>
        <taxon>Hypocreales</taxon>
        <taxon>Sarocladiaceae</taxon>
        <taxon>Sarocladium</taxon>
    </lineage>
</organism>
<dbReference type="CDD" id="cd14688">
    <property type="entry name" value="bZIP_YAP"/>
    <property type="match status" value="1"/>
</dbReference>
<dbReference type="Proteomes" id="UP001175261">
    <property type="component" value="Unassembled WGS sequence"/>
</dbReference>
<feature type="compositionally biased region" description="Basic and acidic residues" evidence="3">
    <location>
        <begin position="33"/>
        <end position="62"/>
    </location>
</feature>
<proteinExistence type="predicted"/>
<comment type="subcellular location">
    <subcellularLocation>
        <location evidence="1">Nucleus</location>
    </subcellularLocation>
</comment>
<evidence type="ECO:0000256" key="1">
    <source>
        <dbReference type="ARBA" id="ARBA00004123"/>
    </source>
</evidence>
<feature type="region of interest" description="Disordered" evidence="3">
    <location>
        <begin position="1"/>
        <end position="76"/>
    </location>
</feature>
<evidence type="ECO:0000313" key="5">
    <source>
        <dbReference type="Proteomes" id="UP001175261"/>
    </source>
</evidence>
<dbReference type="EMBL" id="JAPDFR010000009">
    <property type="protein sequence ID" value="KAK0383287.1"/>
    <property type="molecule type" value="Genomic_DNA"/>
</dbReference>
<feature type="compositionally biased region" description="Polar residues" evidence="3">
    <location>
        <begin position="1"/>
        <end position="13"/>
    </location>
</feature>
<evidence type="ECO:0000256" key="2">
    <source>
        <dbReference type="ARBA" id="ARBA00023242"/>
    </source>
</evidence>
<dbReference type="GO" id="GO:0000976">
    <property type="term" value="F:transcription cis-regulatory region binding"/>
    <property type="evidence" value="ECO:0007669"/>
    <property type="project" value="InterPro"/>
</dbReference>
<keyword evidence="5" id="KW-1185">Reference proteome</keyword>
<dbReference type="Gene3D" id="1.20.5.170">
    <property type="match status" value="1"/>
</dbReference>
<sequence>MASSLSPDQSTGAGSHPSPGNPSKFGPLIQNLSDKRSKRETPSKRRGPKPDSKPALTRRQELNRQAQRTHRERKEQYVKALEDELLRMKDLYSKVSRDKDSLLEETRHLKNLLMLNGIPFTPRQSAAASSIYGSEDLTAVSNAFSPSPSQLSNPSQALTQGPSSVGSHGSGMVDPEQAGIDFVLKLERPCMVHRQLIDSMVKTSNGPPCGHAMMASCAPPEQNQETPFNTRWTAGEADMQTWDLSKGDLARLLDLSSKLELGGEVTPVMAWKMVTMDPRVARLNQADFDALSTRLLERVRCYGFGAVMEAWEVRDAMENVIAFRNDAMAF</sequence>
<protein>
    <recommendedName>
        <fullName evidence="6">BZIP domain-containing protein</fullName>
    </recommendedName>
</protein>
<dbReference type="GO" id="GO:0001228">
    <property type="term" value="F:DNA-binding transcription activator activity, RNA polymerase II-specific"/>
    <property type="evidence" value="ECO:0007669"/>
    <property type="project" value="TreeGrafter"/>
</dbReference>
<feature type="compositionally biased region" description="Low complexity" evidence="3">
    <location>
        <begin position="145"/>
        <end position="156"/>
    </location>
</feature>
<evidence type="ECO:0008006" key="6">
    <source>
        <dbReference type="Google" id="ProtNLM"/>
    </source>
</evidence>
<dbReference type="InterPro" id="IPR046347">
    <property type="entry name" value="bZIP_sf"/>
</dbReference>
<evidence type="ECO:0000256" key="3">
    <source>
        <dbReference type="SAM" id="MobiDB-lite"/>
    </source>
</evidence>
<dbReference type="PANTHER" id="PTHR40621">
    <property type="entry name" value="TRANSCRIPTION FACTOR KAPC-RELATED"/>
    <property type="match status" value="1"/>
</dbReference>
<name>A0AA39G9N6_SARSR</name>
<evidence type="ECO:0000313" key="4">
    <source>
        <dbReference type="EMBL" id="KAK0383287.1"/>
    </source>
</evidence>